<dbReference type="Pfam" id="PF18052">
    <property type="entry name" value="Rx_N"/>
    <property type="match status" value="1"/>
</dbReference>
<dbReference type="CDD" id="cd14798">
    <property type="entry name" value="RX-CC_like"/>
    <property type="match status" value="1"/>
</dbReference>
<dbReference type="SUPFAM" id="SSF52058">
    <property type="entry name" value="L domain-like"/>
    <property type="match status" value="1"/>
</dbReference>
<dbReference type="InterPro" id="IPR055414">
    <property type="entry name" value="LRR_R13L4/SHOC2-like"/>
</dbReference>
<dbReference type="GO" id="GO:0098542">
    <property type="term" value="P:defense response to other organism"/>
    <property type="evidence" value="ECO:0007669"/>
    <property type="project" value="TreeGrafter"/>
</dbReference>
<dbReference type="InterPro" id="IPR042197">
    <property type="entry name" value="Apaf_helical"/>
</dbReference>
<evidence type="ECO:0000259" key="10">
    <source>
        <dbReference type="Pfam" id="PF23598"/>
    </source>
</evidence>
<dbReference type="Gene3D" id="1.10.10.10">
    <property type="entry name" value="Winged helix-like DNA-binding domain superfamily/Winged helix DNA-binding domain"/>
    <property type="match status" value="1"/>
</dbReference>
<dbReference type="Pfam" id="PF00931">
    <property type="entry name" value="NB-ARC"/>
    <property type="match status" value="1"/>
</dbReference>
<proteinExistence type="inferred from homology"/>
<organism evidence="11">
    <name type="scientific">Oryza glumipatula</name>
    <dbReference type="NCBI Taxonomy" id="40148"/>
    <lineage>
        <taxon>Eukaryota</taxon>
        <taxon>Viridiplantae</taxon>
        <taxon>Streptophyta</taxon>
        <taxon>Embryophyta</taxon>
        <taxon>Tracheophyta</taxon>
        <taxon>Spermatophyta</taxon>
        <taxon>Magnoliopsida</taxon>
        <taxon>Liliopsida</taxon>
        <taxon>Poales</taxon>
        <taxon>Poaceae</taxon>
        <taxon>BOP clade</taxon>
        <taxon>Oryzoideae</taxon>
        <taxon>Oryzeae</taxon>
        <taxon>Oryzinae</taxon>
        <taxon>Oryza</taxon>
    </lineage>
</organism>
<keyword evidence="6" id="KW-0175">Coiled coil</keyword>
<accession>A0A0E0ARD1</accession>
<evidence type="ECO:0000259" key="7">
    <source>
        <dbReference type="Pfam" id="PF00931"/>
    </source>
</evidence>
<dbReference type="PRINTS" id="PR00364">
    <property type="entry name" value="DISEASERSIST"/>
</dbReference>
<dbReference type="eggNOG" id="KOG4658">
    <property type="taxonomic scope" value="Eukaryota"/>
</dbReference>
<keyword evidence="4" id="KW-0547">Nucleotide-binding</keyword>
<keyword evidence="3" id="KW-0677">Repeat</keyword>
<dbReference type="Gene3D" id="1.20.5.4130">
    <property type="match status" value="1"/>
</dbReference>
<dbReference type="Pfam" id="PF23598">
    <property type="entry name" value="LRR_14"/>
    <property type="match status" value="1"/>
</dbReference>
<protein>
    <submittedName>
        <fullName evidence="11">Uncharacterized protein</fullName>
    </submittedName>
</protein>
<evidence type="ECO:0000256" key="4">
    <source>
        <dbReference type="ARBA" id="ARBA00022741"/>
    </source>
</evidence>
<evidence type="ECO:0000313" key="11">
    <source>
        <dbReference type="EnsemblPlants" id="OGLUM08G04490.1"/>
    </source>
</evidence>
<dbReference type="InterPro" id="IPR032675">
    <property type="entry name" value="LRR_dom_sf"/>
</dbReference>
<evidence type="ECO:0000259" key="9">
    <source>
        <dbReference type="Pfam" id="PF23559"/>
    </source>
</evidence>
<keyword evidence="12" id="KW-1185">Reference proteome</keyword>
<dbReference type="HOGENOM" id="CLU_000837_25_0_1"/>
<dbReference type="SUPFAM" id="SSF52540">
    <property type="entry name" value="P-loop containing nucleoside triphosphate hydrolases"/>
    <property type="match status" value="1"/>
</dbReference>
<feature type="domain" description="Disease resistance N-terminal" evidence="8">
    <location>
        <begin position="7"/>
        <end position="92"/>
    </location>
</feature>
<reference evidence="11" key="1">
    <citation type="submission" date="2015-04" db="UniProtKB">
        <authorList>
            <consortium name="EnsemblPlants"/>
        </authorList>
    </citation>
    <scope>IDENTIFICATION</scope>
</reference>
<dbReference type="InterPro" id="IPR041118">
    <property type="entry name" value="Rx_N"/>
</dbReference>
<dbReference type="Gene3D" id="1.10.8.430">
    <property type="entry name" value="Helical domain of apoptotic protease-activating factors"/>
    <property type="match status" value="1"/>
</dbReference>
<dbReference type="Gene3D" id="3.80.10.10">
    <property type="entry name" value="Ribonuclease Inhibitor"/>
    <property type="match status" value="1"/>
</dbReference>
<keyword evidence="5" id="KW-0611">Plant defense</keyword>
<dbReference type="InterPro" id="IPR002182">
    <property type="entry name" value="NB-ARC"/>
</dbReference>
<evidence type="ECO:0000256" key="2">
    <source>
        <dbReference type="ARBA" id="ARBA00022614"/>
    </source>
</evidence>
<name>A0A0E0ARD1_9ORYZ</name>
<evidence type="ECO:0000256" key="6">
    <source>
        <dbReference type="ARBA" id="ARBA00023054"/>
    </source>
</evidence>
<comment type="similarity">
    <text evidence="1">Belongs to the disease resistance NB-LRR family.</text>
</comment>
<feature type="domain" description="Disease resistance R13L4/SHOC-2-like LRR" evidence="10">
    <location>
        <begin position="525"/>
        <end position="736"/>
    </location>
</feature>
<dbReference type="EnsemblPlants" id="OGLUM08G04490.1">
    <property type="protein sequence ID" value="OGLUM08G04490.1"/>
    <property type="gene ID" value="OGLUM08G04490"/>
</dbReference>
<feature type="domain" description="Disease resistance protein winged helix" evidence="9">
    <location>
        <begin position="404"/>
        <end position="474"/>
    </location>
</feature>
<dbReference type="InterPro" id="IPR036388">
    <property type="entry name" value="WH-like_DNA-bd_sf"/>
</dbReference>
<dbReference type="Pfam" id="PF23559">
    <property type="entry name" value="WHD_DRP"/>
    <property type="match status" value="1"/>
</dbReference>
<evidence type="ECO:0000256" key="3">
    <source>
        <dbReference type="ARBA" id="ARBA00022737"/>
    </source>
</evidence>
<sequence length="742" mass="85112">MELVTGVMGSLLPKLGELLKDEYDLQRGTRKKIKSLSRELESVHAVLRKVAAVPLDQLDELVKLWARDVRELSYDMEDIVDMFLVRFNDDHESDDPWVLRRLRKKMSKLFKKAKDRREIAGAIQSPVSIDPRLQALYKRSTELTGVDGPMDKIINMLSPRDDIHLSDKKKIISIVGFGGLGKTTLAKAVYDKLKPDFDCGAFVPNPDMKKVLRDILIDLDKQKYKHSIIMKLNERQLIDEIKDLVEKKRCIVIIDDIWDKKLWELIRCALQDSNYGSRVVVTTRISEVATHVGCYVYKMEPLSHDDSEKLLYATIANAEGKCLARPSAVACEKILNKCDGVPLSIITIARLLANKPEEDWSEVYNSIGFGHGGNSVVENTRTILSFSYYDLPSHLKACFLYLNIFSEDVVIEKNLLIWKWIAEGFVHDEEAAGVGLFELGEGQWRQYQGHQSKARYGEGYVYGCRVHDMMLDLICSLSKEENFVTLVDSHEQVELPPSNARRLALQSINIKEQNRIQLANMGMEQVRSFLANRCAGISLESSHFRVLRVLALEYCKDNVIFWHFRGLYHLRYLGLVNAGITELPKEVGDLIFLQTLDLRETFILELPESVGLLTQLLCLYVDHGTRIPADLIGNLTSLQELCIRPADNNNFNDMRQFVKALGRLRELRVLQTQIDVLDDSMEKDLLESIENLHKIRYLEILGTSWGMNITWTRIGFISTRHLKRLCLECIEFSRLPFFKRKC</sequence>
<evidence type="ECO:0000259" key="8">
    <source>
        <dbReference type="Pfam" id="PF18052"/>
    </source>
</evidence>
<dbReference type="InterPro" id="IPR044974">
    <property type="entry name" value="Disease_R_plants"/>
</dbReference>
<evidence type="ECO:0000256" key="5">
    <source>
        <dbReference type="ARBA" id="ARBA00022821"/>
    </source>
</evidence>
<evidence type="ECO:0000313" key="12">
    <source>
        <dbReference type="Proteomes" id="UP000026961"/>
    </source>
</evidence>
<dbReference type="InterPro" id="IPR058922">
    <property type="entry name" value="WHD_DRP"/>
</dbReference>
<reference evidence="11" key="2">
    <citation type="submission" date="2018-05" db="EMBL/GenBank/DDBJ databases">
        <title>OgluRS3 (Oryza glumaepatula Reference Sequence Version 3).</title>
        <authorList>
            <person name="Zhang J."/>
            <person name="Kudrna D."/>
            <person name="Lee S."/>
            <person name="Talag J."/>
            <person name="Welchert J."/>
            <person name="Wing R.A."/>
        </authorList>
    </citation>
    <scope>NUCLEOTIDE SEQUENCE [LARGE SCALE GENOMIC DNA]</scope>
</reference>
<dbReference type="GO" id="GO:0043531">
    <property type="term" value="F:ADP binding"/>
    <property type="evidence" value="ECO:0007669"/>
    <property type="project" value="InterPro"/>
</dbReference>
<dbReference type="InterPro" id="IPR038005">
    <property type="entry name" value="RX-like_CC"/>
</dbReference>
<dbReference type="PANTHER" id="PTHR23155:SF1181">
    <property type="entry name" value="OS08G0170200 PROTEIN"/>
    <property type="match status" value="1"/>
</dbReference>
<dbReference type="InterPro" id="IPR027417">
    <property type="entry name" value="P-loop_NTPase"/>
</dbReference>
<dbReference type="Gramene" id="OGLUM08G04490.1">
    <property type="protein sequence ID" value="OGLUM08G04490.1"/>
    <property type="gene ID" value="OGLUM08G04490"/>
</dbReference>
<dbReference type="Proteomes" id="UP000026961">
    <property type="component" value="Chromosome 8"/>
</dbReference>
<keyword evidence="2" id="KW-0433">Leucine-rich repeat</keyword>
<dbReference type="Gene3D" id="3.40.50.300">
    <property type="entry name" value="P-loop containing nucleotide triphosphate hydrolases"/>
    <property type="match status" value="1"/>
</dbReference>
<dbReference type="AlphaFoldDB" id="A0A0E0ARD1"/>
<dbReference type="PANTHER" id="PTHR23155">
    <property type="entry name" value="DISEASE RESISTANCE PROTEIN RP"/>
    <property type="match status" value="1"/>
</dbReference>
<evidence type="ECO:0000256" key="1">
    <source>
        <dbReference type="ARBA" id="ARBA00008894"/>
    </source>
</evidence>
<feature type="domain" description="NB-ARC" evidence="7">
    <location>
        <begin position="148"/>
        <end position="315"/>
    </location>
</feature>